<proteinExistence type="predicted"/>
<dbReference type="EMBL" id="BGJZ01000212">
    <property type="protein sequence ID" value="GBH10924.1"/>
    <property type="molecule type" value="Genomic_DNA"/>
</dbReference>
<name>A0A2V0QDA9_PSESF</name>
<dbReference type="Proteomes" id="UP000247480">
    <property type="component" value="Unassembled WGS sequence"/>
</dbReference>
<gene>
    <name evidence="1" type="ORF">KPSA1_04352</name>
</gene>
<protein>
    <submittedName>
        <fullName evidence="1">Uncharacterized protein</fullName>
    </submittedName>
</protein>
<accession>A0A2V0QDA9</accession>
<dbReference type="AlphaFoldDB" id="A0A2V0QDA9"/>
<sequence length="42" mass="4605">MRWLTPVEAKALAHVSGLTSTCNASMVNCNKTHAHCRSNHRA</sequence>
<organism evidence="1 2">
    <name type="scientific">Pseudomonas syringae pv. actinidiae</name>
    <dbReference type="NCBI Taxonomy" id="103796"/>
    <lineage>
        <taxon>Bacteria</taxon>
        <taxon>Pseudomonadati</taxon>
        <taxon>Pseudomonadota</taxon>
        <taxon>Gammaproteobacteria</taxon>
        <taxon>Pseudomonadales</taxon>
        <taxon>Pseudomonadaceae</taxon>
        <taxon>Pseudomonas</taxon>
        <taxon>Pseudomonas syringae</taxon>
    </lineage>
</organism>
<evidence type="ECO:0000313" key="2">
    <source>
        <dbReference type="Proteomes" id="UP000247480"/>
    </source>
</evidence>
<reference evidence="1 2" key="1">
    <citation type="submission" date="2018-04" db="EMBL/GenBank/DDBJ databases">
        <title>Draft genome sequence of Pseudomonas syringae pv. actinidiae biovar 1 strains isolated from kiwifruit in Kagawa prefecture.</title>
        <authorList>
            <person name="Tabuchi M."/>
            <person name="Saito M."/>
            <person name="Fujiwara S."/>
            <person name="Sasa N."/>
            <person name="Akimitsu K."/>
            <person name="Gomi K."/>
            <person name="Konishi-Sugita S."/>
            <person name="Hamano K."/>
            <person name="Kataoka I."/>
        </authorList>
    </citation>
    <scope>NUCLEOTIDE SEQUENCE [LARGE SCALE GENOMIC DNA]</scope>
    <source>
        <strain evidence="1 2">MAFF212206</strain>
    </source>
</reference>
<comment type="caution">
    <text evidence="1">The sequence shown here is derived from an EMBL/GenBank/DDBJ whole genome shotgun (WGS) entry which is preliminary data.</text>
</comment>
<evidence type="ECO:0000313" key="1">
    <source>
        <dbReference type="EMBL" id="GBH10924.1"/>
    </source>
</evidence>